<evidence type="ECO:0000256" key="2">
    <source>
        <dbReference type="ARBA" id="ARBA00022692"/>
    </source>
</evidence>
<dbReference type="InterPro" id="IPR029020">
    <property type="entry name" value="Ammonium/urea_transptr"/>
</dbReference>
<accession>A0A821ZB91</accession>
<evidence type="ECO:0000313" key="9">
    <source>
        <dbReference type="Proteomes" id="UP000663848"/>
    </source>
</evidence>
<evidence type="ECO:0000256" key="4">
    <source>
        <dbReference type="ARBA" id="ARBA00023136"/>
    </source>
</evidence>
<dbReference type="InterPro" id="IPR024041">
    <property type="entry name" value="NH4_transpt_AmtB-like_dom"/>
</dbReference>
<proteinExistence type="predicted"/>
<evidence type="ECO:0000256" key="5">
    <source>
        <dbReference type="SAM" id="MobiDB-lite"/>
    </source>
</evidence>
<dbReference type="GO" id="GO:0008519">
    <property type="term" value="F:ammonium channel activity"/>
    <property type="evidence" value="ECO:0007669"/>
    <property type="project" value="InterPro"/>
</dbReference>
<comment type="caution">
    <text evidence="8">The sequence shown here is derived from an EMBL/GenBank/DDBJ whole genome shotgun (WGS) entry which is preliminary data.</text>
</comment>
<protein>
    <recommendedName>
        <fullName evidence="7">Ammonium transporter AmtB-like domain-containing protein</fullName>
    </recommendedName>
</protein>
<evidence type="ECO:0000256" key="3">
    <source>
        <dbReference type="ARBA" id="ARBA00022989"/>
    </source>
</evidence>
<keyword evidence="2 6" id="KW-0812">Transmembrane</keyword>
<name>A0A821ZB91_9BILA</name>
<feature type="region of interest" description="Disordered" evidence="5">
    <location>
        <begin position="87"/>
        <end position="110"/>
    </location>
</feature>
<feature type="domain" description="Ammonium transporter AmtB-like" evidence="7">
    <location>
        <begin position="2"/>
        <end position="54"/>
    </location>
</feature>
<dbReference type="Gene3D" id="1.10.3430.10">
    <property type="entry name" value="Ammonium transporter AmtB like domains"/>
    <property type="match status" value="1"/>
</dbReference>
<feature type="transmembrane region" description="Helical" evidence="6">
    <location>
        <begin position="6"/>
        <end position="25"/>
    </location>
</feature>
<keyword evidence="3 6" id="KW-1133">Transmembrane helix</keyword>
<dbReference type="Pfam" id="PF00909">
    <property type="entry name" value="Ammonium_transp"/>
    <property type="match status" value="1"/>
</dbReference>
<gene>
    <name evidence="8" type="ORF">QYT958_LOCUS35678</name>
</gene>
<keyword evidence="4 6" id="KW-0472">Membrane</keyword>
<dbReference type="AlphaFoldDB" id="A0A821ZB91"/>
<dbReference type="EMBL" id="CAJOBR010027365">
    <property type="protein sequence ID" value="CAF4975930.1"/>
    <property type="molecule type" value="Genomic_DNA"/>
</dbReference>
<sequence length="110" mass="12342">RQLGVQILAVIITGLWSALVTFLLLNIIDRIVGLKVEPEEGLDFDEQEHGEKAYIWRHISDADALTKDEIQAIIHGSIKDYIRSQEGLGSLNSSNDIPLQPRSYSTINEK</sequence>
<evidence type="ECO:0000313" key="8">
    <source>
        <dbReference type="EMBL" id="CAF4975930.1"/>
    </source>
</evidence>
<dbReference type="GO" id="GO:0016020">
    <property type="term" value="C:membrane"/>
    <property type="evidence" value="ECO:0007669"/>
    <property type="project" value="UniProtKB-SubCell"/>
</dbReference>
<dbReference type="Proteomes" id="UP000663848">
    <property type="component" value="Unassembled WGS sequence"/>
</dbReference>
<feature type="non-terminal residue" evidence="8">
    <location>
        <position position="1"/>
    </location>
</feature>
<comment type="subcellular location">
    <subcellularLocation>
        <location evidence="1">Membrane</location>
        <topology evidence="1">Multi-pass membrane protein</topology>
    </subcellularLocation>
</comment>
<evidence type="ECO:0000259" key="7">
    <source>
        <dbReference type="Pfam" id="PF00909"/>
    </source>
</evidence>
<evidence type="ECO:0000256" key="1">
    <source>
        <dbReference type="ARBA" id="ARBA00004141"/>
    </source>
</evidence>
<organism evidence="8 9">
    <name type="scientific">Rotaria socialis</name>
    <dbReference type="NCBI Taxonomy" id="392032"/>
    <lineage>
        <taxon>Eukaryota</taxon>
        <taxon>Metazoa</taxon>
        <taxon>Spiralia</taxon>
        <taxon>Gnathifera</taxon>
        <taxon>Rotifera</taxon>
        <taxon>Eurotatoria</taxon>
        <taxon>Bdelloidea</taxon>
        <taxon>Philodinida</taxon>
        <taxon>Philodinidae</taxon>
        <taxon>Rotaria</taxon>
    </lineage>
</organism>
<evidence type="ECO:0000256" key="6">
    <source>
        <dbReference type="SAM" id="Phobius"/>
    </source>
</evidence>
<reference evidence="8" key="1">
    <citation type="submission" date="2021-02" db="EMBL/GenBank/DDBJ databases">
        <authorList>
            <person name="Nowell W R."/>
        </authorList>
    </citation>
    <scope>NUCLEOTIDE SEQUENCE</scope>
</reference>
<feature type="compositionally biased region" description="Polar residues" evidence="5">
    <location>
        <begin position="90"/>
        <end position="110"/>
    </location>
</feature>